<reference evidence="1 2" key="1">
    <citation type="journal article" date="2016" name="Front. Microbiol.">
        <title>Genomic Resource of Rice Seed Associated Bacteria.</title>
        <authorList>
            <person name="Midha S."/>
            <person name="Bansal K."/>
            <person name="Sharma S."/>
            <person name="Kumar N."/>
            <person name="Patil P.P."/>
            <person name="Chaudhry V."/>
            <person name="Patil P.B."/>
        </authorList>
    </citation>
    <scope>NUCLEOTIDE SEQUENCE [LARGE SCALE GENOMIC DNA]</scope>
    <source>
        <strain evidence="1 2">NS331</strain>
    </source>
</reference>
<organism evidence="1 2">
    <name type="scientific">Pseudacidovorax intermedius</name>
    <dbReference type="NCBI Taxonomy" id="433924"/>
    <lineage>
        <taxon>Bacteria</taxon>
        <taxon>Pseudomonadati</taxon>
        <taxon>Pseudomonadota</taxon>
        <taxon>Betaproteobacteria</taxon>
        <taxon>Burkholderiales</taxon>
        <taxon>Comamonadaceae</taxon>
        <taxon>Pseudacidovorax</taxon>
    </lineage>
</organism>
<name>A0A147H7Q5_9BURK</name>
<accession>A0A147H7Q5</accession>
<evidence type="ECO:0000313" key="2">
    <source>
        <dbReference type="Proteomes" id="UP000072741"/>
    </source>
</evidence>
<comment type="caution">
    <text evidence="1">The sequence shown here is derived from an EMBL/GenBank/DDBJ whole genome shotgun (WGS) entry which is preliminary data.</text>
</comment>
<dbReference type="AlphaFoldDB" id="A0A147H7Q5"/>
<dbReference type="Proteomes" id="UP000072741">
    <property type="component" value="Unassembled WGS sequence"/>
</dbReference>
<evidence type="ECO:0000313" key="1">
    <source>
        <dbReference type="EMBL" id="KTT25959.1"/>
    </source>
</evidence>
<proteinExistence type="predicted"/>
<sequence>MSSPTALPDDSLARRRTAMLLRQAPLEFARAVYGINDLASGRSGTYAAQDVARAEGMGVLVTRERVQQRARSYLPVEGREHCPRCWVFAGARSPLALESSLGGNCEVARCGNCGGEYPNP</sequence>
<dbReference type="OrthoDB" id="8851399at2"/>
<dbReference type="RefSeq" id="WP_058640783.1">
    <property type="nucleotide sequence ID" value="NZ_LDSL01000030.1"/>
</dbReference>
<keyword evidence="2" id="KW-1185">Reference proteome</keyword>
<gene>
    <name evidence="1" type="ORF">NS331_04385</name>
</gene>
<dbReference type="EMBL" id="LDSL01000030">
    <property type="protein sequence ID" value="KTT25959.1"/>
    <property type="molecule type" value="Genomic_DNA"/>
</dbReference>
<protein>
    <submittedName>
        <fullName evidence="1">Uncharacterized protein</fullName>
    </submittedName>
</protein>
<dbReference type="PATRIC" id="fig|433924.3.peg.2737"/>